<dbReference type="Pfam" id="PF09983">
    <property type="entry name" value="JetD_C"/>
    <property type="match status" value="1"/>
</dbReference>
<gene>
    <name evidence="2" type="ORF">A8926_6809</name>
</gene>
<name>A0A2N3Y6Y7_SACSN</name>
<evidence type="ECO:0000259" key="1">
    <source>
        <dbReference type="Pfam" id="PF09983"/>
    </source>
</evidence>
<reference evidence="2" key="1">
    <citation type="submission" date="2017-12" db="EMBL/GenBank/DDBJ databases">
        <title>Sequencing the genomes of 1000 Actinobacteria strains.</title>
        <authorList>
            <person name="Klenk H.-P."/>
        </authorList>
    </citation>
    <scope>NUCLEOTIDE SEQUENCE [LARGE SCALE GENOMIC DNA]</scope>
    <source>
        <strain evidence="2">DSM 44228</strain>
    </source>
</reference>
<organism evidence="2 3">
    <name type="scientific">Saccharopolyspora spinosa</name>
    <dbReference type="NCBI Taxonomy" id="60894"/>
    <lineage>
        <taxon>Bacteria</taxon>
        <taxon>Bacillati</taxon>
        <taxon>Actinomycetota</taxon>
        <taxon>Actinomycetes</taxon>
        <taxon>Pseudonocardiales</taxon>
        <taxon>Pseudonocardiaceae</taxon>
        <taxon>Saccharopolyspora</taxon>
    </lineage>
</organism>
<dbReference type="RefSeq" id="WP_010310116.1">
    <property type="nucleotide sequence ID" value="NZ_CP061007.1"/>
</dbReference>
<comment type="caution">
    <text evidence="2">The sequence shown here is derived from an EMBL/GenBank/DDBJ whole genome shotgun (WGS) entry which is preliminary data.</text>
</comment>
<evidence type="ECO:0000313" key="3">
    <source>
        <dbReference type="Proteomes" id="UP000233786"/>
    </source>
</evidence>
<dbReference type="Proteomes" id="UP000233786">
    <property type="component" value="Unassembled WGS sequence"/>
</dbReference>
<evidence type="ECO:0000313" key="2">
    <source>
        <dbReference type="EMBL" id="PKW18689.1"/>
    </source>
</evidence>
<sequence>MIRESLSVLIKREQVVPVKATNLVKIELPTKIKLVPTVTKATKTVPPMPRWHRLLYDLEDVWPKATDKQRVRYVAINRWLMSDPDRTTIVPLRERALEVFSALGDEEDFESPEKALDGMRDGPLFGNQERLLHLLNAVATPPPLLSKQLLEEVAPNQLTRVGDGDLLLVVENSATWWSIVKALPTRHNIGHVAWGLGASFMSSIRSIADNHEIRRIRYFGDLDLSGLRIPDSAQRTARTAGLPHVRPAVNLYAELFATGRSWRASDKAVDEYRARKLVCWLPEEHHEAATRLLTEGRRIAQEWVGYRHLTRTQKWHADLV</sequence>
<keyword evidence="3" id="KW-1185">Reference proteome</keyword>
<dbReference type="AlphaFoldDB" id="A0A2N3Y6Y7"/>
<dbReference type="InterPro" id="IPR024534">
    <property type="entry name" value="JetD_C"/>
</dbReference>
<dbReference type="EMBL" id="PJNB01000001">
    <property type="protein sequence ID" value="PKW18689.1"/>
    <property type="molecule type" value="Genomic_DNA"/>
</dbReference>
<accession>A0A2N3Y6Y7</accession>
<protein>
    <submittedName>
        <fullName evidence="2">Uncharacterized protein DUF2220</fullName>
    </submittedName>
</protein>
<feature type="domain" description="Wadjet protein JetD C-terminal" evidence="1">
    <location>
        <begin position="152"/>
        <end position="310"/>
    </location>
</feature>
<dbReference type="STRING" id="994479.GCA_000194155_04832"/>
<proteinExistence type="predicted"/>